<name>A0A9X2MHU9_9FIRM</name>
<keyword evidence="3" id="KW-0808">Transferase</keyword>
<gene>
    <name evidence="7" type="ORF">NSA23_04425</name>
</gene>
<keyword evidence="5" id="KW-0680">Restriction system</keyword>
<dbReference type="PANTHER" id="PTHR42933:SF3">
    <property type="entry name" value="TYPE I RESTRICTION ENZYME MJAVIII METHYLASE SUBUNIT"/>
    <property type="match status" value="1"/>
</dbReference>
<reference evidence="7" key="1">
    <citation type="submission" date="2022-07" db="EMBL/GenBank/DDBJ databases">
        <title>Enhanced cultured diversity of the mouse gut microbiota enables custom-made synthetic communities.</title>
        <authorList>
            <person name="Afrizal A."/>
        </authorList>
    </citation>
    <scope>NUCLEOTIDE SEQUENCE</scope>
    <source>
        <strain evidence="7">DSM 29482</strain>
    </source>
</reference>
<proteinExistence type="predicted"/>
<accession>A0A9X2MHU9</accession>
<dbReference type="SUPFAM" id="SSF53335">
    <property type="entry name" value="S-adenosyl-L-methionine-dependent methyltransferases"/>
    <property type="match status" value="1"/>
</dbReference>
<dbReference type="GO" id="GO:0009007">
    <property type="term" value="F:site-specific DNA-methyltransferase (adenine-specific) activity"/>
    <property type="evidence" value="ECO:0007669"/>
    <property type="project" value="UniProtKB-EC"/>
</dbReference>
<comment type="caution">
    <text evidence="7">The sequence shown here is derived from an EMBL/GenBank/DDBJ whole genome shotgun (WGS) entry which is preliminary data.</text>
</comment>
<protein>
    <recommendedName>
        <fullName evidence="1">site-specific DNA-methyltransferase (adenine-specific)</fullName>
        <ecNumber evidence="1">2.1.1.72</ecNumber>
    </recommendedName>
</protein>
<dbReference type="RefSeq" id="WP_042678423.1">
    <property type="nucleotide sequence ID" value="NZ_CABKTM010000004.1"/>
</dbReference>
<keyword evidence="2" id="KW-0489">Methyltransferase</keyword>
<keyword evidence="4" id="KW-0949">S-adenosyl-L-methionine</keyword>
<dbReference type="PANTHER" id="PTHR42933">
    <property type="entry name" value="SLR6095 PROTEIN"/>
    <property type="match status" value="1"/>
</dbReference>
<dbReference type="AlphaFoldDB" id="A0A9X2MHU9"/>
<evidence type="ECO:0000256" key="2">
    <source>
        <dbReference type="ARBA" id="ARBA00022603"/>
    </source>
</evidence>
<keyword evidence="8" id="KW-1185">Reference proteome</keyword>
<dbReference type="GO" id="GO:0032259">
    <property type="term" value="P:methylation"/>
    <property type="evidence" value="ECO:0007669"/>
    <property type="project" value="UniProtKB-KW"/>
</dbReference>
<comment type="catalytic activity">
    <reaction evidence="6">
        <text>a 2'-deoxyadenosine in DNA + S-adenosyl-L-methionine = an N(6)-methyl-2'-deoxyadenosine in DNA + S-adenosyl-L-homocysteine + H(+)</text>
        <dbReference type="Rhea" id="RHEA:15197"/>
        <dbReference type="Rhea" id="RHEA-COMP:12418"/>
        <dbReference type="Rhea" id="RHEA-COMP:12419"/>
        <dbReference type="ChEBI" id="CHEBI:15378"/>
        <dbReference type="ChEBI" id="CHEBI:57856"/>
        <dbReference type="ChEBI" id="CHEBI:59789"/>
        <dbReference type="ChEBI" id="CHEBI:90615"/>
        <dbReference type="ChEBI" id="CHEBI:90616"/>
        <dbReference type="EC" id="2.1.1.72"/>
    </reaction>
</comment>
<dbReference type="Proteomes" id="UP001142078">
    <property type="component" value="Unassembled WGS sequence"/>
</dbReference>
<dbReference type="InterPro" id="IPR029063">
    <property type="entry name" value="SAM-dependent_MTases_sf"/>
</dbReference>
<evidence type="ECO:0000256" key="5">
    <source>
        <dbReference type="ARBA" id="ARBA00022747"/>
    </source>
</evidence>
<evidence type="ECO:0000313" key="7">
    <source>
        <dbReference type="EMBL" id="MCR2043360.1"/>
    </source>
</evidence>
<dbReference type="EMBL" id="JANJZL010000002">
    <property type="protein sequence ID" value="MCR2043360.1"/>
    <property type="molecule type" value="Genomic_DNA"/>
</dbReference>
<dbReference type="InterPro" id="IPR051537">
    <property type="entry name" value="DNA_Adenine_Mtase"/>
</dbReference>
<evidence type="ECO:0000313" key="8">
    <source>
        <dbReference type="Proteomes" id="UP001142078"/>
    </source>
</evidence>
<dbReference type="GO" id="GO:0009307">
    <property type="term" value="P:DNA restriction-modification system"/>
    <property type="evidence" value="ECO:0007669"/>
    <property type="project" value="UniProtKB-KW"/>
</dbReference>
<evidence type="ECO:0000256" key="3">
    <source>
        <dbReference type="ARBA" id="ARBA00022679"/>
    </source>
</evidence>
<evidence type="ECO:0000256" key="6">
    <source>
        <dbReference type="ARBA" id="ARBA00047942"/>
    </source>
</evidence>
<evidence type="ECO:0000256" key="4">
    <source>
        <dbReference type="ARBA" id="ARBA00022691"/>
    </source>
</evidence>
<evidence type="ECO:0000256" key="1">
    <source>
        <dbReference type="ARBA" id="ARBA00011900"/>
    </source>
</evidence>
<dbReference type="EC" id="2.1.1.72" evidence="1"/>
<organism evidence="7 8">
    <name type="scientific">Anaerosalibacter massiliensis</name>
    <dbReference type="NCBI Taxonomy" id="1347392"/>
    <lineage>
        <taxon>Bacteria</taxon>
        <taxon>Bacillati</taxon>
        <taxon>Bacillota</taxon>
        <taxon>Tissierellia</taxon>
        <taxon>Tissierellales</taxon>
        <taxon>Sporanaerobacteraceae</taxon>
        <taxon>Anaerosalibacter</taxon>
    </lineage>
</organism>
<dbReference type="Gene3D" id="3.40.50.150">
    <property type="entry name" value="Vaccinia Virus protein VP39"/>
    <property type="match status" value="1"/>
</dbReference>
<sequence length="100" mass="12070">MEADGYSLDDKRSKIEENDIPDIIERFNNLEGEKDRKRTKKSFFVPKAEIAENHYDLSINRYKEIKYEEIEYEKPEVILDEIKDLEEEIDKALEKLERMI</sequence>